<evidence type="ECO:0000256" key="7">
    <source>
        <dbReference type="ARBA" id="ARBA00023204"/>
    </source>
</evidence>
<evidence type="ECO:0000256" key="4">
    <source>
        <dbReference type="ARBA" id="ARBA00022603"/>
    </source>
</evidence>
<organism evidence="12 13">
    <name type="scientific">Falsibacillus albus</name>
    <dbReference type="NCBI Taxonomy" id="2478915"/>
    <lineage>
        <taxon>Bacteria</taxon>
        <taxon>Bacillati</taxon>
        <taxon>Bacillota</taxon>
        <taxon>Bacilli</taxon>
        <taxon>Bacillales</taxon>
        <taxon>Bacillaceae</taxon>
        <taxon>Falsibacillus</taxon>
    </lineage>
</organism>
<sequence>MDKRFYQSPIGMLEIIGDDEGVISILFTEDEKSPLEPDFSSPVPVKECYDQLDEYFQGKRSTFTFTIKFKGTPFQESVWRALTEIPFGETWSYKELAQFIGNEKAIRAVGTTNGKNLLSIVVPCHRVIGSNGKLTGYSGGLWRKKWLLEHEAK</sequence>
<evidence type="ECO:0000256" key="1">
    <source>
        <dbReference type="ARBA" id="ARBA00001286"/>
    </source>
</evidence>
<dbReference type="HAMAP" id="MF_00772">
    <property type="entry name" value="OGT"/>
    <property type="match status" value="1"/>
</dbReference>
<evidence type="ECO:0000256" key="2">
    <source>
        <dbReference type="ARBA" id="ARBA00008711"/>
    </source>
</evidence>
<evidence type="ECO:0000313" key="13">
    <source>
        <dbReference type="Proteomes" id="UP000276770"/>
    </source>
</evidence>
<keyword evidence="7 9" id="KW-0234">DNA repair</keyword>
<keyword evidence="5 9" id="KW-0808">Transferase</keyword>
<keyword evidence="6 9" id="KW-0227">DNA damage</keyword>
<accession>A0A3L7JVG3</accession>
<reference evidence="12 13" key="1">
    <citation type="submission" date="2018-10" db="EMBL/GenBank/DDBJ databases">
        <title>Falsibacillus sp. genome draft.</title>
        <authorList>
            <person name="Shi S."/>
        </authorList>
    </citation>
    <scope>NUCLEOTIDE SEQUENCE [LARGE SCALE GENOMIC DNA]</scope>
    <source>
        <strain evidence="12 13">GY 10110</strain>
    </source>
</reference>
<evidence type="ECO:0000256" key="8">
    <source>
        <dbReference type="ARBA" id="ARBA00049348"/>
    </source>
</evidence>
<evidence type="ECO:0000256" key="5">
    <source>
        <dbReference type="ARBA" id="ARBA00022679"/>
    </source>
</evidence>
<dbReference type="EMBL" id="RCVZ01000010">
    <property type="protein sequence ID" value="RLQ94295.1"/>
    <property type="molecule type" value="Genomic_DNA"/>
</dbReference>
<dbReference type="GO" id="GO:0032259">
    <property type="term" value="P:methylation"/>
    <property type="evidence" value="ECO:0007669"/>
    <property type="project" value="UniProtKB-KW"/>
</dbReference>
<dbReference type="EC" id="2.1.1.63" evidence="9"/>
<comment type="similarity">
    <text evidence="2 9">Belongs to the MGMT family.</text>
</comment>
<dbReference type="Gene3D" id="1.10.10.10">
    <property type="entry name" value="Winged helix-like DNA-binding domain superfamily/Winged helix DNA-binding domain"/>
    <property type="match status" value="1"/>
</dbReference>
<comment type="subcellular location">
    <subcellularLocation>
        <location evidence="9">Cytoplasm</location>
    </subcellularLocation>
</comment>
<comment type="function">
    <text evidence="9">Involved in the cellular defense against the biological effects of O6-methylguanine (O6-MeG) and O4-methylthymine (O4-MeT) in DNA. Repairs the methylated nucleobase in DNA by stoichiometrically transferring the methyl group to a cysteine residue in the enzyme. This is a suicide reaction: the enzyme is irreversibly inactivated.</text>
</comment>
<evidence type="ECO:0000259" key="10">
    <source>
        <dbReference type="Pfam" id="PF01035"/>
    </source>
</evidence>
<comment type="catalytic activity">
    <reaction evidence="8 9">
        <text>a 6-O-methyl-2'-deoxyguanosine in DNA + L-cysteinyl-[protein] = S-methyl-L-cysteinyl-[protein] + a 2'-deoxyguanosine in DNA</text>
        <dbReference type="Rhea" id="RHEA:24000"/>
        <dbReference type="Rhea" id="RHEA-COMP:10131"/>
        <dbReference type="Rhea" id="RHEA-COMP:10132"/>
        <dbReference type="Rhea" id="RHEA-COMP:11367"/>
        <dbReference type="Rhea" id="RHEA-COMP:11368"/>
        <dbReference type="ChEBI" id="CHEBI:29950"/>
        <dbReference type="ChEBI" id="CHEBI:82612"/>
        <dbReference type="ChEBI" id="CHEBI:85445"/>
        <dbReference type="ChEBI" id="CHEBI:85448"/>
        <dbReference type="EC" id="2.1.1.63"/>
    </reaction>
</comment>
<dbReference type="InterPro" id="IPR036631">
    <property type="entry name" value="MGMT_N_sf"/>
</dbReference>
<dbReference type="Pfam" id="PF01035">
    <property type="entry name" value="DNA_binding_1"/>
    <property type="match status" value="1"/>
</dbReference>
<protein>
    <recommendedName>
        <fullName evidence="9">Methylated-DNA--protein-cysteine methyltransferase</fullName>
        <ecNumber evidence="9">2.1.1.63</ecNumber>
    </recommendedName>
    <alternativeName>
        <fullName evidence="9">6-O-methylguanine-DNA methyltransferase</fullName>
        <shortName evidence="9">MGMT</shortName>
    </alternativeName>
    <alternativeName>
        <fullName evidence="9">O-6-methylguanine-DNA-alkyltransferase</fullName>
    </alternativeName>
</protein>
<dbReference type="PANTHER" id="PTHR10815">
    <property type="entry name" value="METHYLATED-DNA--PROTEIN-CYSTEINE METHYLTRANSFERASE"/>
    <property type="match status" value="1"/>
</dbReference>
<name>A0A3L7JVG3_9BACI</name>
<dbReference type="GO" id="GO:0003908">
    <property type="term" value="F:methylated-DNA-[protein]-cysteine S-methyltransferase activity"/>
    <property type="evidence" value="ECO:0007669"/>
    <property type="project" value="UniProtKB-UniRule"/>
</dbReference>
<comment type="caution">
    <text evidence="12">The sequence shown here is derived from an EMBL/GenBank/DDBJ whole genome shotgun (WGS) entry which is preliminary data.</text>
</comment>
<dbReference type="Proteomes" id="UP000276770">
    <property type="component" value="Unassembled WGS sequence"/>
</dbReference>
<dbReference type="InterPro" id="IPR036217">
    <property type="entry name" value="MethylDNA_cys_MeTrfase_DNAb"/>
</dbReference>
<dbReference type="InterPro" id="IPR036388">
    <property type="entry name" value="WH-like_DNA-bd_sf"/>
</dbReference>
<dbReference type="InterPro" id="IPR023546">
    <property type="entry name" value="MGMT"/>
</dbReference>
<dbReference type="Pfam" id="PF02870">
    <property type="entry name" value="Methyltransf_1N"/>
    <property type="match status" value="1"/>
</dbReference>
<dbReference type="RefSeq" id="WP_121681386.1">
    <property type="nucleotide sequence ID" value="NZ_RCVZ01000010.1"/>
</dbReference>
<dbReference type="NCBIfam" id="TIGR00589">
    <property type="entry name" value="ogt"/>
    <property type="match status" value="1"/>
</dbReference>
<proteinExistence type="inferred from homology"/>
<evidence type="ECO:0000259" key="11">
    <source>
        <dbReference type="Pfam" id="PF02870"/>
    </source>
</evidence>
<keyword evidence="3 9" id="KW-0963">Cytoplasm</keyword>
<evidence type="ECO:0000256" key="6">
    <source>
        <dbReference type="ARBA" id="ARBA00022763"/>
    </source>
</evidence>
<feature type="domain" description="Methylated-DNA-[protein]-cysteine S-methyltransferase DNA binding" evidence="10">
    <location>
        <begin position="73"/>
        <end position="152"/>
    </location>
</feature>
<dbReference type="GO" id="GO:0005737">
    <property type="term" value="C:cytoplasm"/>
    <property type="evidence" value="ECO:0007669"/>
    <property type="project" value="UniProtKB-SubCell"/>
</dbReference>
<dbReference type="AlphaFoldDB" id="A0A3L7JVG3"/>
<dbReference type="PANTHER" id="PTHR10815:SF13">
    <property type="entry name" value="METHYLATED-DNA--PROTEIN-CYSTEINE METHYLTRANSFERASE"/>
    <property type="match status" value="1"/>
</dbReference>
<evidence type="ECO:0000256" key="9">
    <source>
        <dbReference type="HAMAP-Rule" id="MF_00772"/>
    </source>
</evidence>
<dbReference type="OrthoDB" id="9802228at2"/>
<evidence type="ECO:0000313" key="12">
    <source>
        <dbReference type="EMBL" id="RLQ94295.1"/>
    </source>
</evidence>
<comment type="miscellaneous">
    <text evidence="9">This enzyme catalyzes only one turnover and therefore is not strictly catalytic. According to one definition, an enzyme is a biocatalyst that acts repeatedly and over many reaction cycles.</text>
</comment>
<dbReference type="GO" id="GO:0006307">
    <property type="term" value="P:DNA alkylation repair"/>
    <property type="evidence" value="ECO:0007669"/>
    <property type="project" value="UniProtKB-UniRule"/>
</dbReference>
<dbReference type="CDD" id="cd06445">
    <property type="entry name" value="ATase"/>
    <property type="match status" value="1"/>
</dbReference>
<dbReference type="InterPro" id="IPR001497">
    <property type="entry name" value="MethylDNA_cys_MeTrfase_AS"/>
</dbReference>
<evidence type="ECO:0000256" key="3">
    <source>
        <dbReference type="ARBA" id="ARBA00022490"/>
    </source>
</evidence>
<comment type="catalytic activity">
    <reaction evidence="1 9">
        <text>a 4-O-methyl-thymidine in DNA + L-cysteinyl-[protein] = a thymidine in DNA + S-methyl-L-cysteinyl-[protein]</text>
        <dbReference type="Rhea" id="RHEA:53428"/>
        <dbReference type="Rhea" id="RHEA-COMP:10131"/>
        <dbReference type="Rhea" id="RHEA-COMP:10132"/>
        <dbReference type="Rhea" id="RHEA-COMP:13555"/>
        <dbReference type="Rhea" id="RHEA-COMP:13556"/>
        <dbReference type="ChEBI" id="CHEBI:29950"/>
        <dbReference type="ChEBI" id="CHEBI:82612"/>
        <dbReference type="ChEBI" id="CHEBI:137386"/>
        <dbReference type="ChEBI" id="CHEBI:137387"/>
        <dbReference type="EC" id="2.1.1.63"/>
    </reaction>
</comment>
<dbReference type="SUPFAM" id="SSF53155">
    <property type="entry name" value="Methylated DNA-protein cysteine methyltransferase domain"/>
    <property type="match status" value="1"/>
</dbReference>
<dbReference type="PROSITE" id="PS00374">
    <property type="entry name" value="MGMT"/>
    <property type="match status" value="1"/>
</dbReference>
<dbReference type="FunFam" id="1.10.10.10:FF:000214">
    <property type="entry name" value="Methylated-DNA--protein-cysteine methyltransferase"/>
    <property type="match status" value="1"/>
</dbReference>
<keyword evidence="4 9" id="KW-0489">Methyltransferase</keyword>
<feature type="active site" description="Nucleophile; methyl group acceptor" evidence="9">
    <location>
        <position position="124"/>
    </location>
</feature>
<keyword evidence="13" id="KW-1185">Reference proteome</keyword>
<dbReference type="Gene3D" id="3.30.160.70">
    <property type="entry name" value="Methylated DNA-protein cysteine methyltransferase domain"/>
    <property type="match status" value="1"/>
</dbReference>
<feature type="domain" description="Methylguanine DNA methyltransferase ribonuclease-like" evidence="11">
    <location>
        <begin position="3"/>
        <end position="68"/>
    </location>
</feature>
<gene>
    <name evidence="12" type="ORF">D9X91_14650</name>
</gene>
<dbReference type="SUPFAM" id="SSF46767">
    <property type="entry name" value="Methylated DNA-protein cysteine methyltransferase, C-terminal domain"/>
    <property type="match status" value="1"/>
</dbReference>
<dbReference type="InterPro" id="IPR008332">
    <property type="entry name" value="MethylG_MeTrfase_N"/>
</dbReference>
<dbReference type="InterPro" id="IPR014048">
    <property type="entry name" value="MethylDNA_cys_MeTrfase_DNA-bd"/>
</dbReference>